<keyword evidence="3" id="KW-1185">Reference proteome</keyword>
<comment type="caution">
    <text evidence="2">The sequence shown here is derived from an EMBL/GenBank/DDBJ whole genome shotgun (WGS) entry which is preliminary data.</text>
</comment>
<reference evidence="2 3" key="1">
    <citation type="submission" date="2017-06" db="EMBL/GenBank/DDBJ databases">
        <title>Genome of Fusarium nygamai isolate CS10214.</title>
        <authorList>
            <person name="Gardiner D.M."/>
            <person name="Obanor F."/>
            <person name="Kazan K."/>
        </authorList>
    </citation>
    <scope>NUCLEOTIDE SEQUENCE [LARGE SCALE GENOMIC DNA]</scope>
    <source>
        <strain evidence="2 3">CS10214</strain>
    </source>
</reference>
<organism evidence="2 3">
    <name type="scientific">Gibberella nygamai</name>
    <name type="common">Bean root rot disease fungus</name>
    <name type="synonym">Fusarium nygamai</name>
    <dbReference type="NCBI Taxonomy" id="42673"/>
    <lineage>
        <taxon>Eukaryota</taxon>
        <taxon>Fungi</taxon>
        <taxon>Dikarya</taxon>
        <taxon>Ascomycota</taxon>
        <taxon>Pezizomycotina</taxon>
        <taxon>Sordariomycetes</taxon>
        <taxon>Hypocreomycetidae</taxon>
        <taxon>Hypocreales</taxon>
        <taxon>Nectriaceae</taxon>
        <taxon>Fusarium</taxon>
        <taxon>Fusarium fujikuroi species complex</taxon>
    </lineage>
</organism>
<accession>A0A2K0USR4</accession>
<evidence type="ECO:0000313" key="2">
    <source>
        <dbReference type="EMBL" id="PNP60804.1"/>
    </source>
</evidence>
<dbReference type="GO" id="GO:0004540">
    <property type="term" value="F:RNA nuclease activity"/>
    <property type="evidence" value="ECO:0007669"/>
    <property type="project" value="InterPro"/>
</dbReference>
<gene>
    <name evidence="2" type="ORF">FNYG_14424</name>
</gene>
<feature type="domain" description="NYN" evidence="1">
    <location>
        <begin position="20"/>
        <end position="174"/>
    </location>
</feature>
<dbReference type="AlphaFoldDB" id="A0A2K0USR4"/>
<evidence type="ECO:0000313" key="3">
    <source>
        <dbReference type="Proteomes" id="UP000236664"/>
    </source>
</evidence>
<proteinExistence type="predicted"/>
<name>A0A2K0USR4_GIBNY</name>
<sequence>MWYSPPPMPSPDRSGRVAYVYLDESNFKISGGTAYKASHRIDPKERIDWHYDIRALRDIIREFTRMKVDEEVNLNVYGSNLDRGLVSQDLNLYSSRLFSYPRKRKQGEKQVDTTLVRDMVLDAVHLQESEETDVFVLVSGDNDMIPSVEYALQCNYTVHVFAWKGSVSDEYTQLAHEGLIELTLLDKFLATLTMANFSVPMGKLRFPHNCVVRLNRVVNRLGDKLAEYFHRSHKLKLGY</sequence>
<dbReference type="OrthoDB" id="2311180at2759"/>
<dbReference type="EMBL" id="MTQA01000338">
    <property type="protein sequence ID" value="PNP60804.1"/>
    <property type="molecule type" value="Genomic_DNA"/>
</dbReference>
<dbReference type="InterPro" id="IPR021139">
    <property type="entry name" value="NYN"/>
</dbReference>
<evidence type="ECO:0000259" key="1">
    <source>
        <dbReference type="Pfam" id="PF01936"/>
    </source>
</evidence>
<dbReference type="Proteomes" id="UP000236664">
    <property type="component" value="Unassembled WGS sequence"/>
</dbReference>
<dbReference type="Gene3D" id="3.40.50.1010">
    <property type="entry name" value="5'-nuclease"/>
    <property type="match status" value="1"/>
</dbReference>
<dbReference type="Pfam" id="PF01936">
    <property type="entry name" value="NYN"/>
    <property type="match status" value="1"/>
</dbReference>
<dbReference type="STRING" id="42673.A0A2K0USR4"/>
<protein>
    <recommendedName>
        <fullName evidence="1">NYN domain-containing protein</fullName>
    </recommendedName>
</protein>